<comment type="caution">
    <text evidence="3">The sequence shown here is derived from an EMBL/GenBank/DDBJ whole genome shotgun (WGS) entry which is preliminary data.</text>
</comment>
<dbReference type="EMBL" id="JAKWFO010000005">
    <property type="protein sequence ID" value="KAI9635147.1"/>
    <property type="molecule type" value="Genomic_DNA"/>
</dbReference>
<name>A0AA38H5Y9_9TREE</name>
<accession>A0AA38H5Y9</accession>
<evidence type="ECO:0000256" key="2">
    <source>
        <dbReference type="SAM" id="SignalP"/>
    </source>
</evidence>
<organism evidence="3 4">
    <name type="scientific">Dioszegia hungarica</name>
    <dbReference type="NCBI Taxonomy" id="4972"/>
    <lineage>
        <taxon>Eukaryota</taxon>
        <taxon>Fungi</taxon>
        <taxon>Dikarya</taxon>
        <taxon>Basidiomycota</taxon>
        <taxon>Agaricomycotina</taxon>
        <taxon>Tremellomycetes</taxon>
        <taxon>Tremellales</taxon>
        <taxon>Bulleribasidiaceae</taxon>
        <taxon>Dioszegia</taxon>
    </lineage>
</organism>
<dbReference type="RefSeq" id="XP_052944924.1">
    <property type="nucleotide sequence ID" value="XM_053092629.1"/>
</dbReference>
<feature type="compositionally biased region" description="Polar residues" evidence="1">
    <location>
        <begin position="71"/>
        <end position="91"/>
    </location>
</feature>
<reference evidence="3" key="1">
    <citation type="journal article" date="2022" name="G3 (Bethesda)">
        <title>High quality genome of the basidiomycete yeast Dioszegia hungarica PDD-24b-2 isolated from cloud water.</title>
        <authorList>
            <person name="Jarrige D."/>
            <person name="Haridas S."/>
            <person name="Bleykasten-Grosshans C."/>
            <person name="Joly M."/>
            <person name="Nadalig T."/>
            <person name="Sancelme M."/>
            <person name="Vuilleumier S."/>
            <person name="Grigoriev I.V."/>
            <person name="Amato P."/>
            <person name="Bringel F."/>
        </authorList>
    </citation>
    <scope>NUCLEOTIDE SEQUENCE</scope>
    <source>
        <strain evidence="3">PDD-24b-2</strain>
    </source>
</reference>
<feature type="signal peptide" evidence="2">
    <location>
        <begin position="1"/>
        <end position="18"/>
    </location>
</feature>
<evidence type="ECO:0000256" key="1">
    <source>
        <dbReference type="SAM" id="MobiDB-lite"/>
    </source>
</evidence>
<feature type="region of interest" description="Disordered" evidence="1">
    <location>
        <begin position="65"/>
        <end position="91"/>
    </location>
</feature>
<evidence type="ECO:0000313" key="4">
    <source>
        <dbReference type="Proteomes" id="UP001164286"/>
    </source>
</evidence>
<protein>
    <submittedName>
        <fullName evidence="3">Uncharacterized protein</fullName>
    </submittedName>
</protein>
<evidence type="ECO:0000313" key="3">
    <source>
        <dbReference type="EMBL" id="KAI9635147.1"/>
    </source>
</evidence>
<dbReference type="Proteomes" id="UP001164286">
    <property type="component" value="Unassembled WGS sequence"/>
</dbReference>
<feature type="compositionally biased region" description="Low complexity" evidence="1">
    <location>
        <begin position="291"/>
        <end position="337"/>
    </location>
</feature>
<keyword evidence="2" id="KW-0732">Signal</keyword>
<dbReference type="GeneID" id="77731834"/>
<proteinExistence type="predicted"/>
<feature type="compositionally biased region" description="Low complexity" evidence="1">
    <location>
        <begin position="268"/>
        <end position="283"/>
    </location>
</feature>
<feature type="region of interest" description="Disordered" evidence="1">
    <location>
        <begin position="266"/>
        <end position="353"/>
    </location>
</feature>
<keyword evidence="4" id="KW-1185">Reference proteome</keyword>
<gene>
    <name evidence="3" type="ORF">MKK02DRAFT_43826</name>
</gene>
<sequence length="860" mass="89484">MFFSLLTLAAATHTLVSGAPVLNATIPSITDNVVTSEAASSVIVLNPSSSLSVAVLVSSSETSTSLAPTITGASSVESTPLPPSQQSEISVPSGTVVNSASLPISTSANSTGLSTSTFANSTGLPVSVATNSTGLPAPTSTGLDANSTVNGTSTTLSCWITTTVSSGISANSTGLAGVGTSIVNGTAVNATAPAIASSTSFYGACPVSTGASTNITASSHASITLGHVITGKSSASVIASTGAVTPPSSTGAVVAPSLPPPSLGAVVPPSSLGAAPPLSSTGDLPPPPSPTSAAVASSASGGVPLSQSLGAATSAPSYATAPPPAAVSQASASRSFATVPAPSHSSHSRTCPRPNPQVPFRFWTIDDVDACEFPPLDKYPVVAWPLDSSGQTREDPSLALWFALSMDQWLDDLFTGCPAALDARTDESDGTKHEVFSRVLGRLMFGQNDGAFSDIHCDQNRCAWNANSGWCRGDMFPYETSPCIEKSTCPPGHTKTDLLFVEKVRRWYTMQALGNVWTHKKSVAAAMQLATPAVSGRMQQFLNDWAATYVPGYEKPTISPFSAIFGIFKSIASFIPVAGPAISSALNAADLISGFIDPSGIPAKADEKTLLIAENRQAVKDAIVASAKGIVGAVTTVLEVSGEIKEALKDGEWVPEKWDPVFPIAGADMQAKLASVFTNMAKAMSQVFDDSINGPPLGPNGFLTLVKGGLYSTSSSNPDVMRKDSLDALIPTYVAFTEDKLLQAVMRSYGIFFMTDTFSNQADCEVKRQQDHGDWAGSLCFPSTDGVTWRSLTPYPSRFGYEERPHKDTGHERWGARQILHQIWPFMTAVNVRDKLRGDLSSRDHPADIVDIYQKLSACS</sequence>
<feature type="chain" id="PRO_5041242333" evidence="2">
    <location>
        <begin position="19"/>
        <end position="860"/>
    </location>
</feature>
<dbReference type="AlphaFoldDB" id="A0AA38H5Y9"/>